<dbReference type="PROSITE" id="PS51841">
    <property type="entry name" value="LTD"/>
    <property type="match status" value="3"/>
</dbReference>
<accession>A0A518CWL7</accession>
<feature type="domain" description="LTD" evidence="2">
    <location>
        <begin position="168"/>
        <end position="291"/>
    </location>
</feature>
<keyword evidence="1" id="KW-0732">Signal</keyword>
<keyword evidence="4" id="KW-1185">Reference proteome</keyword>
<feature type="chain" id="PRO_5021888891" description="LTD domain-containing protein" evidence="1">
    <location>
        <begin position="25"/>
        <end position="1067"/>
    </location>
</feature>
<feature type="domain" description="LTD" evidence="2">
    <location>
        <begin position="341"/>
        <end position="496"/>
    </location>
</feature>
<proteinExistence type="predicted"/>
<sequence length="1067" mass="108453" precursor="true">MRLPQTLASAAAAASVLLGGTAAAQTTFGSGCAGASGVTPTLAVNGTVTSGQTWFLEVTSPGGIGLEYLLIGFSNTSSTLLGGLPLPFDLGLIFADPAWTGCPLNVDADYTILARNFNPGINGGVHQIPFPGFDSGSVFMQIINVDPNFLTFSPIAGVSGGIEIIGTFGAGAQPGDLVITEIMQNPAAVGDNLGEYFEVLNTTGADIDVEGWTLTDDGSNLHVIDNGGAGVIVPAGSYFVFGNNADFGTNGGVVVDYEYPAAYALANGDDEIVITDLAATEIARVNYDGGPVFPDPTGKSMELNVAFLNETDNDNGANWAESTCFLPNPSTDLGTPGIANDQCNTTPPGPGSGELIFTEIMANPAVVGDTYGEWFEVYNTTGAAIDMNGFTVTQGSNSFVVGSSFVIPAGGYGVFLRDGNPANNGGLDPLSINAYDYAGNPFFLGNSGATLEIFDGSLNKLGSIGYDDVTFPTANGRSIILDPTVTQDLATSLVGANWCTSTSSYVGDGLDDGGLPVTGVTQFGTPVGANDTCPIVPSGAPTGELVVTEIMNNGIAETTDQQWFELFNATGAAIDIDGYILADTTGDYHVINNGGPLTVPAGGRVTLGASNVALDNGGITHDYAYDGFFLGGFTDSIVVATGAGAIVAQVDYDGNAGWPVANPGHSLILDPAVGITHANSVVAANWCKSYFTGYGTDANFGTPAAANDTCPIVPSGVATGELIITEFLADGASLADGEEFLEIFNTTGAAIDINGYILADADNDYHIIDNGGALLVPAGGYLTLGASNDTLVNGNTTHDYVYGKDLFISNGTDELILATAGGAIVCEIANDNGSSFPTNTAGLSAILDPAAAQTQAGSENGTNWCQSSSTYGDATNAGTPGAANDSCGGGVGDTANSGDIIVTEVMQNPAAVLDSAGEYFEIYNTTGSAIDVNGWTFTKAANGANFTVNQIGGLSIPAGGFLVFGVNGDSLTNGGVTVDYVYPSAYFLGNSSDSIIVSDVALTEICRVEWDNGATFPDPNGASMNLDAGSFNLAASLDGANWCPTSLTQIGGTGDFGTPGAANEVCP</sequence>
<organism evidence="3 4">
    <name type="scientific">Rohdeia mirabilis</name>
    <dbReference type="NCBI Taxonomy" id="2528008"/>
    <lineage>
        <taxon>Bacteria</taxon>
        <taxon>Pseudomonadati</taxon>
        <taxon>Planctomycetota</taxon>
        <taxon>Planctomycetia</taxon>
        <taxon>Planctomycetia incertae sedis</taxon>
        <taxon>Rohdeia</taxon>
    </lineage>
</organism>
<dbReference type="InterPro" id="IPR001322">
    <property type="entry name" value="Lamin_tail_dom"/>
</dbReference>
<dbReference type="Proteomes" id="UP000319342">
    <property type="component" value="Chromosome"/>
</dbReference>
<name>A0A518CWL7_9BACT</name>
<reference evidence="3 4" key="1">
    <citation type="submission" date="2019-02" db="EMBL/GenBank/DDBJ databases">
        <title>Deep-cultivation of Planctomycetes and their phenomic and genomic characterization uncovers novel biology.</title>
        <authorList>
            <person name="Wiegand S."/>
            <person name="Jogler M."/>
            <person name="Boedeker C."/>
            <person name="Pinto D."/>
            <person name="Vollmers J."/>
            <person name="Rivas-Marin E."/>
            <person name="Kohn T."/>
            <person name="Peeters S.H."/>
            <person name="Heuer A."/>
            <person name="Rast P."/>
            <person name="Oberbeckmann S."/>
            <person name="Bunk B."/>
            <person name="Jeske O."/>
            <person name="Meyerdierks A."/>
            <person name="Storesund J.E."/>
            <person name="Kallscheuer N."/>
            <person name="Luecker S."/>
            <person name="Lage O.M."/>
            <person name="Pohl T."/>
            <person name="Merkel B.J."/>
            <person name="Hornburger P."/>
            <person name="Mueller R.-W."/>
            <person name="Bruemmer F."/>
            <person name="Labrenz M."/>
            <person name="Spormann A.M."/>
            <person name="Op den Camp H."/>
            <person name="Overmann J."/>
            <person name="Amann R."/>
            <person name="Jetten M.S.M."/>
            <person name="Mascher T."/>
            <person name="Medema M.H."/>
            <person name="Devos D.P."/>
            <person name="Kaster A.-K."/>
            <person name="Ovreas L."/>
            <person name="Rohde M."/>
            <person name="Galperin M.Y."/>
            <person name="Jogler C."/>
        </authorList>
    </citation>
    <scope>NUCLEOTIDE SEQUENCE [LARGE SCALE GENOMIC DNA]</scope>
    <source>
        <strain evidence="3 4">Pla163</strain>
    </source>
</reference>
<protein>
    <recommendedName>
        <fullName evidence="2">LTD domain-containing protein</fullName>
    </recommendedName>
</protein>
<gene>
    <name evidence="3" type="ORF">Pla163_07090</name>
</gene>
<dbReference type="Pfam" id="PF00932">
    <property type="entry name" value="LTD"/>
    <property type="match status" value="5"/>
</dbReference>
<dbReference type="AlphaFoldDB" id="A0A518CWL7"/>
<evidence type="ECO:0000313" key="3">
    <source>
        <dbReference type="EMBL" id="QDU83610.1"/>
    </source>
</evidence>
<dbReference type="InterPro" id="IPR036415">
    <property type="entry name" value="Lamin_tail_dom_sf"/>
</dbReference>
<feature type="domain" description="LTD" evidence="2">
    <location>
        <begin position="890"/>
        <end position="1041"/>
    </location>
</feature>
<evidence type="ECO:0000259" key="2">
    <source>
        <dbReference type="PROSITE" id="PS51841"/>
    </source>
</evidence>
<evidence type="ECO:0000256" key="1">
    <source>
        <dbReference type="SAM" id="SignalP"/>
    </source>
</evidence>
<feature type="signal peptide" evidence="1">
    <location>
        <begin position="1"/>
        <end position="24"/>
    </location>
</feature>
<dbReference type="RefSeq" id="WP_419186277.1">
    <property type="nucleotide sequence ID" value="NZ_CP036290.1"/>
</dbReference>
<dbReference type="PROSITE" id="PS51257">
    <property type="entry name" value="PROKAR_LIPOPROTEIN"/>
    <property type="match status" value="1"/>
</dbReference>
<evidence type="ECO:0000313" key="4">
    <source>
        <dbReference type="Proteomes" id="UP000319342"/>
    </source>
</evidence>
<dbReference type="EMBL" id="CP036290">
    <property type="protein sequence ID" value="QDU83610.1"/>
    <property type="molecule type" value="Genomic_DNA"/>
</dbReference>
<dbReference type="SUPFAM" id="SSF74853">
    <property type="entry name" value="Lamin A/C globular tail domain"/>
    <property type="match status" value="5"/>
</dbReference>